<comment type="caution">
    <text evidence="1">The sequence shown here is derived from an EMBL/GenBank/DDBJ whole genome shotgun (WGS) entry which is preliminary data.</text>
</comment>
<protein>
    <submittedName>
        <fullName evidence="1">Reduced growth phenotype protein 1</fullName>
    </submittedName>
</protein>
<dbReference type="Proteomes" id="UP000274822">
    <property type="component" value="Unassembled WGS sequence"/>
</dbReference>
<evidence type="ECO:0000313" key="1">
    <source>
        <dbReference type="EMBL" id="RUS17913.1"/>
    </source>
</evidence>
<proteinExistence type="predicted"/>
<evidence type="ECO:0000313" key="2">
    <source>
        <dbReference type="Proteomes" id="UP000274822"/>
    </source>
</evidence>
<reference evidence="1 2" key="1">
    <citation type="journal article" date="2018" name="New Phytol.">
        <title>Phylogenomics of Endogonaceae and evolution of mycorrhizas within Mucoromycota.</title>
        <authorList>
            <person name="Chang Y."/>
            <person name="Desiro A."/>
            <person name="Na H."/>
            <person name="Sandor L."/>
            <person name="Lipzen A."/>
            <person name="Clum A."/>
            <person name="Barry K."/>
            <person name="Grigoriev I.V."/>
            <person name="Martin F.M."/>
            <person name="Stajich J.E."/>
            <person name="Smith M.E."/>
            <person name="Bonito G."/>
            <person name="Spatafora J.W."/>
        </authorList>
    </citation>
    <scope>NUCLEOTIDE SEQUENCE [LARGE SCALE GENOMIC DNA]</scope>
    <source>
        <strain evidence="1 2">AD002</strain>
    </source>
</reference>
<accession>A0A433PK15</accession>
<sequence>MNPVVIYRDEATVKYVNEEISQSRDKASEYIKHAFPPPAWFCPHFSSLLLTRDLKHPFTDSATSRADFLQYVDQLLESSKKSSHPAGLYPTRRESDTYVDPAKSRKTCANTVYSLTKSGRKGSVRLIATFFVETVRFACLNYIDMWCPFLAALFDICKSNERVAQLQLTKTSYRLGETLTGIINFAGCAVTSYQVTITLESSEAVEPSAAMRPVEQILRISRRTHAEHHESCLNTRRTAFALPIPLTGSPDFTTTGVRLQWHLRIEFVTGTDEPFVAINTDDRHRHYQAIQDVEVSSFDCLIPVKMYPGGQERTLFNSSHTFVVM</sequence>
<dbReference type="EMBL" id="RBNJ01022666">
    <property type="protein sequence ID" value="RUS17913.1"/>
    <property type="molecule type" value="Genomic_DNA"/>
</dbReference>
<organism evidence="1 2">
    <name type="scientific">Jimgerdemannia flammicorona</name>
    <dbReference type="NCBI Taxonomy" id="994334"/>
    <lineage>
        <taxon>Eukaryota</taxon>
        <taxon>Fungi</taxon>
        <taxon>Fungi incertae sedis</taxon>
        <taxon>Mucoromycota</taxon>
        <taxon>Mucoromycotina</taxon>
        <taxon>Endogonomycetes</taxon>
        <taxon>Endogonales</taxon>
        <taxon>Endogonaceae</taxon>
        <taxon>Jimgerdemannia</taxon>
    </lineage>
</organism>
<dbReference type="InterPro" id="IPR014848">
    <property type="entry name" value="Rgp1"/>
</dbReference>
<name>A0A433PK15_9FUNG</name>
<keyword evidence="2" id="KW-1185">Reference proteome</keyword>
<dbReference type="Pfam" id="PF08737">
    <property type="entry name" value="Rgp1"/>
    <property type="match status" value="1"/>
</dbReference>
<dbReference type="AlphaFoldDB" id="A0A433PK15"/>
<gene>
    <name evidence="1" type="ORF">BC938DRAFT_476120</name>
</gene>
<dbReference type="PANTHER" id="PTHR12507">
    <property type="entry name" value="REDUCED GROWTH PHENOTYPE 1 RGP1, YEAST -RELATED"/>
    <property type="match status" value="1"/>
</dbReference>